<organism evidence="4">
    <name type="scientific">Thrips palmi</name>
    <name type="common">Melon thrips</name>
    <dbReference type="NCBI Taxonomy" id="161013"/>
    <lineage>
        <taxon>Eukaryota</taxon>
        <taxon>Metazoa</taxon>
        <taxon>Ecdysozoa</taxon>
        <taxon>Arthropoda</taxon>
        <taxon>Hexapoda</taxon>
        <taxon>Insecta</taxon>
        <taxon>Pterygota</taxon>
        <taxon>Neoptera</taxon>
        <taxon>Paraneoptera</taxon>
        <taxon>Thysanoptera</taxon>
        <taxon>Terebrantia</taxon>
        <taxon>Thripoidea</taxon>
        <taxon>Thripidae</taxon>
        <taxon>Thrips</taxon>
    </lineage>
</organism>
<evidence type="ECO:0000313" key="3">
    <source>
        <dbReference type="Proteomes" id="UP000515158"/>
    </source>
</evidence>
<reference evidence="4" key="1">
    <citation type="submission" date="2025-08" db="UniProtKB">
        <authorList>
            <consortium name="RefSeq"/>
        </authorList>
    </citation>
    <scope>IDENTIFICATION</scope>
    <source>
        <tissue evidence="4">Total insect</tissue>
    </source>
</reference>
<evidence type="ECO:0000313" key="4">
    <source>
        <dbReference type="RefSeq" id="XP_034237892.1"/>
    </source>
</evidence>
<accession>A0A6P8YUV4</accession>
<protein>
    <submittedName>
        <fullName evidence="4">Uncharacterized protein LOC117643217</fullName>
    </submittedName>
</protein>
<dbReference type="InParanoid" id="A0A6P8YUV4"/>
<dbReference type="Proteomes" id="UP000515158">
    <property type="component" value="Unplaced"/>
</dbReference>
<dbReference type="OrthoDB" id="8192888at2759"/>
<dbReference type="AlphaFoldDB" id="A0A6P8YUV4"/>
<evidence type="ECO:0000256" key="1">
    <source>
        <dbReference type="SAM" id="MobiDB-lite"/>
    </source>
</evidence>
<sequence length="286" mass="31633">MTLARLAVEYAVVLATAVAMAGYQVQCESERGFLERVLGRAEQSLQAVWARARGEADGLVQGTVQLFRRREHDALHAASLQLEQLGVDVDLNEAGDDVGDDLYGCAQATKTKYTRLLQQLRRRVEQCWGWESQEVSALFRAVEDLLLAGDRLPALLRANMNICLHQGRGRRRSRRADSQGANATSRTAPTLPPPSPFRMLRCTADSVNLTWTYVTSVPREVGRAARKTAGLLGSSHEDWAPCAQAVVRQAAGSTVQTLRDLGGCVVDRVSGTSWRRLQEAWEHPRR</sequence>
<dbReference type="GeneID" id="117643217"/>
<evidence type="ECO:0000256" key="2">
    <source>
        <dbReference type="SAM" id="SignalP"/>
    </source>
</evidence>
<dbReference type="RefSeq" id="XP_034237892.1">
    <property type="nucleotide sequence ID" value="XM_034382001.1"/>
</dbReference>
<keyword evidence="2" id="KW-0732">Signal</keyword>
<keyword evidence="3" id="KW-1185">Reference proteome</keyword>
<feature type="chain" id="PRO_5027784454" evidence="2">
    <location>
        <begin position="16"/>
        <end position="286"/>
    </location>
</feature>
<feature type="signal peptide" evidence="2">
    <location>
        <begin position="1"/>
        <end position="15"/>
    </location>
</feature>
<proteinExistence type="predicted"/>
<name>A0A6P8YUV4_THRPL</name>
<feature type="compositionally biased region" description="Polar residues" evidence="1">
    <location>
        <begin position="179"/>
        <end position="188"/>
    </location>
</feature>
<gene>
    <name evidence="4" type="primary">LOC117643217</name>
</gene>
<feature type="region of interest" description="Disordered" evidence="1">
    <location>
        <begin position="167"/>
        <end position="196"/>
    </location>
</feature>
<dbReference type="KEGG" id="tpal:117643217"/>